<keyword evidence="2" id="KW-1185">Reference proteome</keyword>
<dbReference type="Proteomes" id="UP000069443">
    <property type="component" value="Unassembled WGS sequence"/>
</dbReference>
<proteinExistence type="predicted"/>
<evidence type="ECO:0000313" key="2">
    <source>
        <dbReference type="Proteomes" id="UP000069443"/>
    </source>
</evidence>
<accession>A0A100WJG8</accession>
<comment type="caution">
    <text evidence="1">The sequence shown here is derived from an EMBL/GenBank/DDBJ whole genome shotgun (WGS) entry which is preliminary data.</text>
</comment>
<evidence type="ECO:0000313" key="1">
    <source>
        <dbReference type="EMBL" id="GAS99163.1"/>
    </source>
</evidence>
<sequence length="180" mass="19564">MRIVGNQLLCDTPITPDGCIVTIEDVGCNGTPAAYVRQDGELAPDTPVHALWVHTMGAHECDTVGRRVRVQVLAGSRASGVGDLVFDGYLTVASGVIAIGDARNPDRKLLFGQPGRIRVRIFVTDKVEFVHFTDPPGEYPVSGPSDVTVLLPDDSGFTRAIGNTTIGWKQRLLLRYRRTH</sequence>
<gene>
    <name evidence="1" type="ORF">RMCC_6128</name>
</gene>
<dbReference type="AlphaFoldDB" id="A0A100WJG8"/>
<dbReference type="OrthoDB" id="4632224at2"/>
<name>A0A100WJG8_MYCCR</name>
<dbReference type="STRING" id="228230.RMCC_6128"/>
<organism evidence="1 2">
    <name type="scientific">Mycolicibacterium canariasense</name>
    <name type="common">Mycobacterium canariasense</name>
    <dbReference type="NCBI Taxonomy" id="228230"/>
    <lineage>
        <taxon>Bacteria</taxon>
        <taxon>Bacillati</taxon>
        <taxon>Actinomycetota</taxon>
        <taxon>Actinomycetes</taxon>
        <taxon>Mycobacteriales</taxon>
        <taxon>Mycobacteriaceae</taxon>
        <taxon>Mycolicibacterium</taxon>
    </lineage>
</organism>
<reference evidence="2" key="2">
    <citation type="submission" date="2016-02" db="EMBL/GenBank/DDBJ databases">
        <title>Draft genome sequence of five rapidly growing Mycobacterium species.</title>
        <authorList>
            <person name="Katahira K."/>
            <person name="Gotou Y."/>
            <person name="Iida K."/>
            <person name="Ogura Y."/>
            <person name="Hayashi T."/>
        </authorList>
    </citation>
    <scope>NUCLEOTIDE SEQUENCE [LARGE SCALE GENOMIC DNA]</scope>
    <source>
        <strain evidence="2">JCM15298</strain>
    </source>
</reference>
<dbReference type="RefSeq" id="WP_062659853.1">
    <property type="nucleotide sequence ID" value="NZ_BCSY01000129.1"/>
</dbReference>
<reference evidence="2" key="1">
    <citation type="journal article" date="2016" name="Genome Announc.">
        <title>Draft Genome Sequences of Five Rapidly Growing Mycobacterium Species, M. thermoresistibile, M. fortuitum subsp. acetamidolyticum, M. canariasense, M. brisbanense, and M. novocastrense.</title>
        <authorList>
            <person name="Katahira K."/>
            <person name="Ogura Y."/>
            <person name="Gotoh Y."/>
            <person name="Hayashi T."/>
        </authorList>
    </citation>
    <scope>NUCLEOTIDE SEQUENCE [LARGE SCALE GENOMIC DNA]</scope>
    <source>
        <strain evidence="2">JCM15298</strain>
    </source>
</reference>
<dbReference type="EMBL" id="BCSY01000129">
    <property type="protein sequence ID" value="GAS99163.1"/>
    <property type="molecule type" value="Genomic_DNA"/>
</dbReference>
<protein>
    <submittedName>
        <fullName evidence="1">Transcription regulator for carbon catabolite co ntrol protein A</fullName>
    </submittedName>
</protein>